<dbReference type="InterPro" id="IPR002121">
    <property type="entry name" value="HRDC_dom"/>
</dbReference>
<evidence type="ECO:0000259" key="1">
    <source>
        <dbReference type="PROSITE" id="PS50967"/>
    </source>
</evidence>
<evidence type="ECO:0000313" key="2">
    <source>
        <dbReference type="EMBL" id="OQP39975.1"/>
    </source>
</evidence>
<proteinExistence type="predicted"/>
<dbReference type="SUPFAM" id="SSF47819">
    <property type="entry name" value="HRDC-like"/>
    <property type="match status" value="1"/>
</dbReference>
<dbReference type="InterPro" id="IPR044876">
    <property type="entry name" value="HRDC_dom_sf"/>
</dbReference>
<dbReference type="OrthoDB" id="1269055at2"/>
<evidence type="ECO:0000313" key="3">
    <source>
        <dbReference type="Proteomes" id="UP000192610"/>
    </source>
</evidence>
<name>A0A1V9E230_9BACT</name>
<dbReference type="GO" id="GO:0000166">
    <property type="term" value="F:nucleotide binding"/>
    <property type="evidence" value="ECO:0007669"/>
    <property type="project" value="InterPro"/>
</dbReference>
<dbReference type="STRING" id="354355.SAMN05660816_02207"/>
<dbReference type="EMBL" id="LVXG01000078">
    <property type="protein sequence ID" value="OQP39975.1"/>
    <property type="molecule type" value="Genomic_DNA"/>
</dbReference>
<dbReference type="AlphaFoldDB" id="A0A1V9E230"/>
<reference evidence="3" key="1">
    <citation type="submission" date="2016-04" db="EMBL/GenBank/DDBJ databases">
        <authorList>
            <person name="Chen L."/>
            <person name="Zhuang W."/>
            <person name="Wang G."/>
        </authorList>
    </citation>
    <scope>NUCLEOTIDE SEQUENCE [LARGE SCALE GENOMIC DNA]</scope>
    <source>
        <strain evidence="3">17621</strain>
    </source>
</reference>
<accession>A0A1V9E230</accession>
<protein>
    <recommendedName>
        <fullName evidence="1">HRDC domain-containing protein</fullName>
    </recommendedName>
</protein>
<gene>
    <name evidence="2" type="ORF">A4H97_17310</name>
</gene>
<sequence length="153" mass="17430">MKIKHFQLRLANDCLQADEDNLNEFLKTVVVEKTIQQLVMVGQTPYWSVLVFYNVVTSFGKHKQEKTAIDISSFTKDEKARYEALRTWRSESARQQALPGYILASNAELATIARLNPTSVEELQTVKGMGEKKISKYGEEIIYLLNADNTNVL</sequence>
<dbReference type="InterPro" id="IPR010997">
    <property type="entry name" value="HRDC-like_sf"/>
</dbReference>
<feature type="domain" description="HRDC" evidence="1">
    <location>
        <begin position="75"/>
        <end position="153"/>
    </location>
</feature>
<comment type="caution">
    <text evidence="2">The sequence shown here is derived from an EMBL/GenBank/DDBJ whole genome shotgun (WGS) entry which is preliminary data.</text>
</comment>
<dbReference type="Gene3D" id="1.10.150.80">
    <property type="entry name" value="HRDC domain"/>
    <property type="match status" value="1"/>
</dbReference>
<dbReference type="Pfam" id="PF00570">
    <property type="entry name" value="HRDC"/>
    <property type="match status" value="1"/>
</dbReference>
<keyword evidence="3" id="KW-1185">Reference proteome</keyword>
<organism evidence="2 3">
    <name type="scientific">Niastella yeongjuensis</name>
    <dbReference type="NCBI Taxonomy" id="354355"/>
    <lineage>
        <taxon>Bacteria</taxon>
        <taxon>Pseudomonadati</taxon>
        <taxon>Bacteroidota</taxon>
        <taxon>Chitinophagia</taxon>
        <taxon>Chitinophagales</taxon>
        <taxon>Chitinophagaceae</taxon>
        <taxon>Niastella</taxon>
    </lineage>
</organism>
<dbReference type="RefSeq" id="WP_081204477.1">
    <property type="nucleotide sequence ID" value="NZ_FOCZ01000003.1"/>
</dbReference>
<dbReference type="Proteomes" id="UP000192610">
    <property type="component" value="Unassembled WGS sequence"/>
</dbReference>
<dbReference type="GO" id="GO:0003676">
    <property type="term" value="F:nucleic acid binding"/>
    <property type="evidence" value="ECO:0007669"/>
    <property type="project" value="InterPro"/>
</dbReference>
<dbReference type="PROSITE" id="PS50967">
    <property type="entry name" value="HRDC"/>
    <property type="match status" value="1"/>
</dbReference>
<dbReference type="SMART" id="SM00341">
    <property type="entry name" value="HRDC"/>
    <property type="match status" value="1"/>
</dbReference>